<evidence type="ECO:0000313" key="1">
    <source>
        <dbReference type="EMBL" id="KWT71004.1"/>
    </source>
</evidence>
<accession>A0A109BLJ5</accession>
<dbReference type="EMBL" id="LMTR01000027">
    <property type="protein sequence ID" value="KWT71004.1"/>
    <property type="molecule type" value="Genomic_DNA"/>
</dbReference>
<dbReference type="PATRIC" id="fig|121290.4.peg.1138"/>
<keyword evidence="2" id="KW-1185">Reference proteome</keyword>
<dbReference type="RefSeq" id="WP_198151023.1">
    <property type="nucleotide sequence ID" value="NZ_LMTR01000027.1"/>
</dbReference>
<organism evidence="1 2">
    <name type="scientific">Hyphomicrobium sulfonivorans</name>
    <dbReference type="NCBI Taxonomy" id="121290"/>
    <lineage>
        <taxon>Bacteria</taxon>
        <taxon>Pseudomonadati</taxon>
        <taxon>Pseudomonadota</taxon>
        <taxon>Alphaproteobacteria</taxon>
        <taxon>Hyphomicrobiales</taxon>
        <taxon>Hyphomicrobiaceae</taxon>
        <taxon>Hyphomicrobium</taxon>
    </lineage>
</organism>
<protein>
    <submittedName>
        <fullName evidence="1">Uncharacterized protein</fullName>
    </submittedName>
</protein>
<sequence>MTIEDGVREIVDALQANTHSRSLDTLTLDWYRALEEWRSRIEDVVIEGKIIKRVGGLPCAASS</sequence>
<reference evidence="1 2" key="1">
    <citation type="submission" date="2015-10" db="EMBL/GenBank/DDBJ databases">
        <title>Transcriptomic analysis of a linuron degrading triple-species bacterial consortium.</title>
        <authorList>
            <person name="Albers P."/>
        </authorList>
    </citation>
    <scope>NUCLEOTIDE SEQUENCE [LARGE SCALE GENOMIC DNA]</scope>
    <source>
        <strain evidence="1 2">WDL6</strain>
    </source>
</reference>
<dbReference type="STRING" id="121290.APY04_0666"/>
<proteinExistence type="predicted"/>
<name>A0A109BLJ5_HYPSL</name>
<dbReference type="Proteomes" id="UP000059074">
    <property type="component" value="Unassembled WGS sequence"/>
</dbReference>
<comment type="caution">
    <text evidence="1">The sequence shown here is derived from an EMBL/GenBank/DDBJ whole genome shotgun (WGS) entry which is preliminary data.</text>
</comment>
<dbReference type="AlphaFoldDB" id="A0A109BLJ5"/>
<gene>
    <name evidence="1" type="ORF">APY04_0666</name>
</gene>
<evidence type="ECO:0000313" key="2">
    <source>
        <dbReference type="Proteomes" id="UP000059074"/>
    </source>
</evidence>